<keyword evidence="10" id="KW-0472">Membrane</keyword>
<accession>A0A6L2KNU5</accession>
<evidence type="ECO:0000256" key="3">
    <source>
        <dbReference type="ARBA" id="ARBA00011510"/>
    </source>
</evidence>
<dbReference type="GO" id="GO:0042170">
    <property type="term" value="C:plastid membrane"/>
    <property type="evidence" value="ECO:0007669"/>
    <property type="project" value="UniProtKB-SubCell"/>
</dbReference>
<evidence type="ECO:0000256" key="5">
    <source>
        <dbReference type="ARBA" id="ARBA00022692"/>
    </source>
</evidence>
<proteinExistence type="inferred from homology"/>
<dbReference type="AlphaFoldDB" id="A0A6L2KNU5"/>
<protein>
    <recommendedName>
        <fullName evidence="4">Protein TIC 214</fullName>
    </recommendedName>
    <alternativeName>
        <fullName evidence="8">Translocon at the inner envelope membrane of chloroplasts 214</fullName>
    </alternativeName>
</protein>
<evidence type="ECO:0000256" key="4">
    <source>
        <dbReference type="ARBA" id="ARBA00016640"/>
    </source>
</evidence>
<evidence type="ECO:0000256" key="7">
    <source>
        <dbReference type="ARBA" id="ARBA00022989"/>
    </source>
</evidence>
<organism evidence="11">
    <name type="scientific">Tanacetum cinerariifolium</name>
    <name type="common">Dalmatian daisy</name>
    <name type="synonym">Chrysanthemum cinerariifolium</name>
    <dbReference type="NCBI Taxonomy" id="118510"/>
    <lineage>
        <taxon>Eukaryota</taxon>
        <taxon>Viridiplantae</taxon>
        <taxon>Streptophyta</taxon>
        <taxon>Embryophyta</taxon>
        <taxon>Tracheophyta</taxon>
        <taxon>Spermatophyta</taxon>
        <taxon>Magnoliopsida</taxon>
        <taxon>eudicotyledons</taxon>
        <taxon>Gunneridae</taxon>
        <taxon>Pentapetalae</taxon>
        <taxon>asterids</taxon>
        <taxon>campanulids</taxon>
        <taxon>Asterales</taxon>
        <taxon>Asteraceae</taxon>
        <taxon>Asteroideae</taxon>
        <taxon>Anthemideae</taxon>
        <taxon>Anthemidinae</taxon>
        <taxon>Tanacetum</taxon>
    </lineage>
</organism>
<feature type="transmembrane region" description="Helical" evidence="10">
    <location>
        <begin position="187"/>
        <end position="205"/>
    </location>
</feature>
<dbReference type="PANTHER" id="PTHR11439:SF483">
    <property type="entry name" value="PEPTIDE SYNTHASE GLIP-LIKE, PUTATIVE (AFU_ORTHOLOGUE AFUA_3G12920)-RELATED"/>
    <property type="match status" value="1"/>
</dbReference>
<dbReference type="Pfam" id="PF05758">
    <property type="entry name" value="Ycf1"/>
    <property type="match status" value="1"/>
</dbReference>
<sequence length="577" mass="65471">MNVVKNKNLIANVNAINALKRLVDVLCVSCDKNVLIPCHDKCFAKYKLFVNANVGRALFTTPGTVKYKFVDTTPVIAKTRFVVFTPFTMKERDSSDLQSTLLLEPASTLSNYMRTKVHIRMERQSPLVSPSQELGPRNHYFLSCLSSFMVRYSGVLGVEEPHQSISNLVVKLYCDDDTIGEKRKREVVMILKSFLLGTSYLFLLQAHVMEEGTEKKVSATTGFIMGQLIMFILIYRKKYCLNVKNDMSPQDNTPMATANIDADLQDHTGCHNNCKSTFGGIQFLGHKLVSLSSKKKDCTTMSTAKAEYVSLYEYGAQVFWMRTELLDYGFCCNKISMYCDSKSAIAILCNPNKSSIHYPRITKLIIDDRIEKYESIPKMLEEEYHTIKDDTPMVNMYTTGQVTICGTHIPNDFVTDVIKDTQAYKDYVEMYKGVEVPTIQPELVESTQGTHMTPRATKTPNLVVVYKKRVDKTAKVYEEQQIVAAVEKKILEKYVEKLVEVEDESDGDEFADTVILSDEHSGDKIEPGSHKKKPKEIVIDDEKNDDDDKNDDAKDDKDDDDNDGDDQSLIRTQRRVV</sequence>
<dbReference type="GO" id="GO:0015031">
    <property type="term" value="P:protein transport"/>
    <property type="evidence" value="ECO:0007669"/>
    <property type="project" value="UniProtKB-KW"/>
</dbReference>
<evidence type="ECO:0000256" key="2">
    <source>
        <dbReference type="ARBA" id="ARBA00009956"/>
    </source>
</evidence>
<comment type="subcellular location">
    <subcellularLocation>
        <location evidence="1">Plastid membrane</location>
        <topology evidence="1">Multi-pass membrane protein</topology>
    </subcellularLocation>
</comment>
<feature type="region of interest" description="Disordered" evidence="9">
    <location>
        <begin position="514"/>
        <end position="577"/>
    </location>
</feature>
<evidence type="ECO:0000256" key="9">
    <source>
        <dbReference type="SAM" id="MobiDB-lite"/>
    </source>
</evidence>
<dbReference type="EMBL" id="BKCJ010002816">
    <property type="protein sequence ID" value="GEU51108.1"/>
    <property type="molecule type" value="Genomic_DNA"/>
</dbReference>
<keyword evidence="5 10" id="KW-0812">Transmembrane</keyword>
<feature type="transmembrane region" description="Helical" evidence="10">
    <location>
        <begin position="217"/>
        <end position="235"/>
    </location>
</feature>
<comment type="subunit">
    <text evidence="3">Part of the Tic complex.</text>
</comment>
<evidence type="ECO:0000256" key="10">
    <source>
        <dbReference type="SAM" id="Phobius"/>
    </source>
</evidence>
<keyword evidence="6" id="KW-0813">Transport</keyword>
<feature type="compositionally biased region" description="Basic and acidic residues" evidence="9">
    <location>
        <begin position="517"/>
        <end position="541"/>
    </location>
</feature>
<keyword evidence="7 10" id="KW-1133">Transmembrane helix</keyword>
<evidence type="ECO:0000256" key="6">
    <source>
        <dbReference type="ARBA" id="ARBA00022927"/>
    </source>
</evidence>
<dbReference type="CDD" id="cd09272">
    <property type="entry name" value="RNase_HI_RT_Ty1"/>
    <property type="match status" value="1"/>
</dbReference>
<reference evidence="11" key="1">
    <citation type="journal article" date="2019" name="Sci. Rep.">
        <title>Draft genome of Tanacetum cinerariifolium, the natural source of mosquito coil.</title>
        <authorList>
            <person name="Yamashiro T."/>
            <person name="Shiraishi A."/>
            <person name="Satake H."/>
            <person name="Nakayama K."/>
        </authorList>
    </citation>
    <scope>NUCLEOTIDE SEQUENCE</scope>
</reference>
<dbReference type="PANTHER" id="PTHR11439">
    <property type="entry name" value="GAG-POL-RELATED RETROTRANSPOSON"/>
    <property type="match status" value="1"/>
</dbReference>
<dbReference type="InterPro" id="IPR008896">
    <property type="entry name" value="TIC214"/>
</dbReference>
<gene>
    <name evidence="11" type="ORF">Tci_023086</name>
</gene>
<keyword evidence="6" id="KW-0653">Protein transport</keyword>
<evidence type="ECO:0000256" key="8">
    <source>
        <dbReference type="ARBA" id="ARBA00029978"/>
    </source>
</evidence>
<comment type="caution">
    <text evidence="11">The sequence shown here is derived from an EMBL/GenBank/DDBJ whole genome shotgun (WGS) entry which is preliminary data.</text>
</comment>
<evidence type="ECO:0000256" key="1">
    <source>
        <dbReference type="ARBA" id="ARBA00004446"/>
    </source>
</evidence>
<comment type="similarity">
    <text evidence="2">Belongs to the TIC214 family.</text>
</comment>
<feature type="compositionally biased region" description="Acidic residues" evidence="9">
    <location>
        <begin position="557"/>
        <end position="566"/>
    </location>
</feature>
<name>A0A6L2KNU5_TANCI</name>
<evidence type="ECO:0000313" key="11">
    <source>
        <dbReference type="EMBL" id="GEU51108.1"/>
    </source>
</evidence>